<keyword evidence="3 8" id="KW-0547">Nucleotide-binding</keyword>
<feature type="region of interest" description="Disordered" evidence="9">
    <location>
        <begin position="458"/>
        <end position="486"/>
    </location>
</feature>
<dbReference type="GO" id="GO:0006437">
    <property type="term" value="P:tyrosyl-tRNA aminoacylation"/>
    <property type="evidence" value="ECO:0007669"/>
    <property type="project" value="InterPro"/>
</dbReference>
<dbReference type="Pfam" id="PF00579">
    <property type="entry name" value="tRNA-synt_1b"/>
    <property type="match status" value="1"/>
</dbReference>
<protein>
    <recommendedName>
        <fullName evidence="8">Tyrosine--tRNA ligase</fullName>
        <ecNumber evidence="8">6.1.1.1</ecNumber>
    </recommendedName>
    <alternativeName>
        <fullName evidence="8">Tyrosyl-tRNA synthetase</fullName>
    </alternativeName>
</protein>
<dbReference type="NCBIfam" id="TIGR00234">
    <property type="entry name" value="tyrS"/>
    <property type="match status" value="1"/>
</dbReference>
<proteinExistence type="inferred from homology"/>
<sequence length="636" mass="70421">MTSTAEKEGATQGPFFLPPATARRLAASPSRAAAASKTLFSLSMIVSALVQHAARPRAWVCRQCQLRLPAPRLSARPITQGHLRKTIEAEWHWKEQAKEIQAGRKQAFLSFLEERGFVQQVVGKREDLDSLMTAKRIGAYCGVDPTAPSLHVGHLLPFMVIFWMYLHGFHAITLLGGATAKIGDPTGRTTDRDHQASALRKANMAQMHVQIKRLWVSVERVGRKYGYMREWAWRRALMNNNEWLSRVDIVEFLRVMGPAMRLGPMLSRDTVKLRQQAGVGMSLGEFTYPALQAWDWWHLFSRNDVQLQIGGQDQFGNILAGIDAINHVKKANLDPALTEKLADPRKKGVLKSAFGLTVPLLTTSSGEKFGKSAGNAIWLSKEMTSSFDLYAFLVRTSDADVERYLKLFTFLPLSTIKKVVQEHELDPSKRLAQHLLAREFVDLVHGEAAAEATAAQHQAYFGKQPPPPAVPETTSDAVPGRPGDPKNFINVTSGNKFAPQVTAANAPDMNVLLPESLVYGSNFAKVLWSAGLVASRSEGHRLVVNQGAYVGGEPSSIAPMGDSLKFTPIKHGQNGIPEKFIFDENQLLIRIGKWKVKAITIIPDKEFAAKGLTAPGWNAEEGRPEKDYHKDVNPRH</sequence>
<evidence type="ECO:0000256" key="2">
    <source>
        <dbReference type="ARBA" id="ARBA00022598"/>
    </source>
</evidence>
<dbReference type="InterPro" id="IPR001412">
    <property type="entry name" value="aa-tRNA-synth_I_CS"/>
</dbReference>
<dbReference type="SUPFAM" id="SSF52374">
    <property type="entry name" value="Nucleotidylyl transferase"/>
    <property type="match status" value="1"/>
</dbReference>
<dbReference type="CDD" id="cd00805">
    <property type="entry name" value="TyrRS_core"/>
    <property type="match status" value="1"/>
</dbReference>
<dbReference type="InterPro" id="IPR002305">
    <property type="entry name" value="aa-tRNA-synth_Ic"/>
</dbReference>
<dbReference type="Proteomes" id="UP000183809">
    <property type="component" value="Unassembled WGS sequence"/>
</dbReference>
<dbReference type="FunFam" id="3.40.50.620:FF:000227">
    <property type="entry name" value="Tyrosine--tRNA ligase"/>
    <property type="match status" value="1"/>
</dbReference>
<comment type="caution">
    <text evidence="11">The sequence shown here is derived from an EMBL/GenBank/DDBJ whole genome shotgun (WGS) entry which is preliminary data.</text>
</comment>
<evidence type="ECO:0000256" key="6">
    <source>
        <dbReference type="ARBA" id="ARBA00023146"/>
    </source>
</evidence>
<evidence type="ECO:0000313" key="11">
    <source>
        <dbReference type="EMBL" id="OJD33731.1"/>
    </source>
</evidence>
<dbReference type="EC" id="6.1.1.1" evidence="8"/>
<dbReference type="InterPro" id="IPR032005">
    <property type="entry name" value="TyrRSs_C"/>
</dbReference>
<keyword evidence="2 8" id="KW-0436">Ligase</keyword>
<dbReference type="GO" id="GO:0003723">
    <property type="term" value="F:RNA binding"/>
    <property type="evidence" value="ECO:0007669"/>
    <property type="project" value="InterPro"/>
</dbReference>
<evidence type="ECO:0000256" key="9">
    <source>
        <dbReference type="SAM" id="MobiDB-lite"/>
    </source>
</evidence>
<dbReference type="RefSeq" id="XP_020129991.1">
    <property type="nucleotide sequence ID" value="XM_020273695.1"/>
</dbReference>
<dbReference type="PANTHER" id="PTHR11766:SF0">
    <property type="entry name" value="TYROSINE--TRNA LIGASE, MITOCHONDRIAL"/>
    <property type="match status" value="1"/>
</dbReference>
<dbReference type="Pfam" id="PF16714">
    <property type="entry name" value="TyrRSs_C"/>
    <property type="match status" value="1"/>
</dbReference>
<evidence type="ECO:0000256" key="5">
    <source>
        <dbReference type="ARBA" id="ARBA00022917"/>
    </source>
</evidence>
<evidence type="ECO:0000256" key="8">
    <source>
        <dbReference type="RuleBase" id="RU361234"/>
    </source>
</evidence>
<dbReference type="OrthoDB" id="337870at2759"/>
<comment type="catalytic activity">
    <reaction evidence="7 8">
        <text>tRNA(Tyr) + L-tyrosine + ATP = L-tyrosyl-tRNA(Tyr) + AMP + diphosphate + H(+)</text>
        <dbReference type="Rhea" id="RHEA:10220"/>
        <dbReference type="Rhea" id="RHEA-COMP:9706"/>
        <dbReference type="Rhea" id="RHEA-COMP:9707"/>
        <dbReference type="ChEBI" id="CHEBI:15378"/>
        <dbReference type="ChEBI" id="CHEBI:30616"/>
        <dbReference type="ChEBI" id="CHEBI:33019"/>
        <dbReference type="ChEBI" id="CHEBI:58315"/>
        <dbReference type="ChEBI" id="CHEBI:78442"/>
        <dbReference type="ChEBI" id="CHEBI:78536"/>
        <dbReference type="ChEBI" id="CHEBI:456215"/>
        <dbReference type="EC" id="6.1.1.1"/>
    </reaction>
</comment>
<dbReference type="SUPFAM" id="SSF55174">
    <property type="entry name" value="Alpha-L RNA-binding motif"/>
    <property type="match status" value="1"/>
</dbReference>
<comment type="similarity">
    <text evidence="1 8">Belongs to the class-I aminoacyl-tRNA synthetase family.</text>
</comment>
<dbReference type="GO" id="GO:0004831">
    <property type="term" value="F:tyrosine-tRNA ligase activity"/>
    <property type="evidence" value="ECO:0007669"/>
    <property type="project" value="UniProtKB-EC"/>
</dbReference>
<accession>A0A1J9RMC3</accession>
<organism evidence="11 12">
    <name type="scientific">Diplodia corticola</name>
    <dbReference type="NCBI Taxonomy" id="236234"/>
    <lineage>
        <taxon>Eukaryota</taxon>
        <taxon>Fungi</taxon>
        <taxon>Dikarya</taxon>
        <taxon>Ascomycota</taxon>
        <taxon>Pezizomycotina</taxon>
        <taxon>Dothideomycetes</taxon>
        <taxon>Dothideomycetes incertae sedis</taxon>
        <taxon>Botryosphaeriales</taxon>
        <taxon>Botryosphaeriaceae</taxon>
        <taxon>Diplodia</taxon>
    </lineage>
</organism>
<keyword evidence="6 8" id="KW-0030">Aminoacyl-tRNA synthetase</keyword>
<dbReference type="STRING" id="236234.A0A1J9RMC3"/>
<dbReference type="AlphaFoldDB" id="A0A1J9RMC3"/>
<feature type="region of interest" description="Disordered" evidence="9">
    <location>
        <begin position="615"/>
        <end position="636"/>
    </location>
</feature>
<dbReference type="EMBL" id="MNUE01000028">
    <property type="protein sequence ID" value="OJD33731.1"/>
    <property type="molecule type" value="Genomic_DNA"/>
</dbReference>
<dbReference type="GeneID" id="31013956"/>
<evidence type="ECO:0000256" key="7">
    <source>
        <dbReference type="ARBA" id="ARBA00048248"/>
    </source>
</evidence>
<dbReference type="GO" id="GO:0005524">
    <property type="term" value="F:ATP binding"/>
    <property type="evidence" value="ECO:0007669"/>
    <property type="project" value="UniProtKB-KW"/>
</dbReference>
<evidence type="ECO:0000256" key="4">
    <source>
        <dbReference type="ARBA" id="ARBA00022840"/>
    </source>
</evidence>
<evidence type="ECO:0000256" key="1">
    <source>
        <dbReference type="ARBA" id="ARBA00005594"/>
    </source>
</evidence>
<dbReference type="GO" id="GO:0005739">
    <property type="term" value="C:mitochondrion"/>
    <property type="evidence" value="ECO:0007669"/>
    <property type="project" value="TreeGrafter"/>
</dbReference>
<dbReference type="Gene3D" id="3.40.50.620">
    <property type="entry name" value="HUPs"/>
    <property type="match status" value="1"/>
</dbReference>
<keyword evidence="5 8" id="KW-0648">Protein biosynthesis</keyword>
<dbReference type="InterPro" id="IPR014729">
    <property type="entry name" value="Rossmann-like_a/b/a_fold"/>
</dbReference>
<dbReference type="InterPro" id="IPR024088">
    <property type="entry name" value="Tyr-tRNA-ligase_bac-type"/>
</dbReference>
<dbReference type="PANTHER" id="PTHR11766">
    <property type="entry name" value="TYROSYL-TRNA SYNTHETASE"/>
    <property type="match status" value="1"/>
</dbReference>
<evidence type="ECO:0000313" key="12">
    <source>
        <dbReference type="Proteomes" id="UP000183809"/>
    </source>
</evidence>
<dbReference type="PRINTS" id="PR01040">
    <property type="entry name" value="TRNASYNTHTYR"/>
</dbReference>
<reference evidence="11 12" key="1">
    <citation type="submission" date="2016-10" db="EMBL/GenBank/DDBJ databases">
        <title>Proteomics and genomics reveal pathogen-plant mechanisms compatible with a hemibiotrophic lifestyle of Diplodia corticola.</title>
        <authorList>
            <person name="Fernandes I."/>
            <person name="De Jonge R."/>
            <person name="Van De Peer Y."/>
            <person name="Devreese B."/>
            <person name="Alves A."/>
            <person name="Esteves A.C."/>
        </authorList>
    </citation>
    <scope>NUCLEOTIDE SEQUENCE [LARGE SCALE GENOMIC DNA]</scope>
    <source>
        <strain evidence="11 12">CBS 112549</strain>
    </source>
</reference>
<evidence type="ECO:0000256" key="3">
    <source>
        <dbReference type="ARBA" id="ARBA00022741"/>
    </source>
</evidence>
<keyword evidence="4 8" id="KW-0067">ATP-binding</keyword>
<name>A0A1J9RMC3_9PEZI</name>
<dbReference type="Gene3D" id="1.10.240.10">
    <property type="entry name" value="Tyrosyl-Transfer RNA Synthetase"/>
    <property type="match status" value="1"/>
</dbReference>
<gene>
    <name evidence="11" type="ORF">BKCO1_2800046</name>
</gene>
<keyword evidence="12" id="KW-1185">Reference proteome</keyword>
<feature type="domain" description="Tyrosyl-tRNA synthetase C-terminal" evidence="10">
    <location>
        <begin position="502"/>
        <end position="618"/>
    </location>
</feature>
<dbReference type="GO" id="GO:0005829">
    <property type="term" value="C:cytosol"/>
    <property type="evidence" value="ECO:0007669"/>
    <property type="project" value="TreeGrafter"/>
</dbReference>
<feature type="compositionally biased region" description="Basic and acidic residues" evidence="9">
    <location>
        <begin position="620"/>
        <end position="636"/>
    </location>
</feature>
<dbReference type="FunFam" id="1.10.240.10:FF:000001">
    <property type="entry name" value="Tyrosine--tRNA ligase"/>
    <property type="match status" value="1"/>
</dbReference>
<evidence type="ECO:0000259" key="10">
    <source>
        <dbReference type="Pfam" id="PF16714"/>
    </source>
</evidence>
<dbReference type="PROSITE" id="PS00178">
    <property type="entry name" value="AA_TRNA_LIGASE_I"/>
    <property type="match status" value="1"/>
</dbReference>
<dbReference type="InterPro" id="IPR002307">
    <property type="entry name" value="Tyr-tRNA-ligase"/>
</dbReference>